<keyword evidence="8" id="KW-0446">Lipid-binding</keyword>
<keyword evidence="14" id="KW-1185">Reference proteome</keyword>
<evidence type="ECO:0000256" key="3">
    <source>
        <dbReference type="ARBA" id="ARBA00022548"/>
    </source>
</evidence>
<keyword evidence="6 12" id="KW-1133">Transmembrane helix</keyword>
<evidence type="ECO:0000256" key="2">
    <source>
        <dbReference type="ARBA" id="ARBA00007475"/>
    </source>
</evidence>
<dbReference type="InterPro" id="IPR025929">
    <property type="entry name" value="INSIG_fam"/>
</dbReference>
<reference evidence="13" key="1">
    <citation type="submission" date="2025-08" db="UniProtKB">
        <authorList>
            <consortium name="Ensembl"/>
        </authorList>
    </citation>
    <scope>IDENTIFICATION</scope>
</reference>
<dbReference type="Pfam" id="PF07281">
    <property type="entry name" value="INSIG"/>
    <property type="match status" value="2"/>
</dbReference>
<name>A0A671SSN7_9TELE</name>
<feature type="transmembrane region" description="Helical" evidence="12">
    <location>
        <begin position="160"/>
        <end position="177"/>
    </location>
</feature>
<keyword evidence="7 12" id="KW-0443">Lipid metabolism</keyword>
<dbReference type="AlphaFoldDB" id="A0A671SSN7"/>
<feature type="transmembrane region" description="Helical" evidence="12">
    <location>
        <begin position="62"/>
        <end position="81"/>
    </location>
</feature>
<comment type="caution">
    <text evidence="12">Lacks conserved residue(s) required for the propagation of feature annotation.</text>
</comment>
<evidence type="ECO:0000256" key="4">
    <source>
        <dbReference type="ARBA" id="ARBA00022692"/>
    </source>
</evidence>
<sequence length="250" mass="27662">MPRLEEHCWSCSCSTTVKTKELSSASWIVCKTGEMMSIITSVLSQSYGSLHSLQSANLIRRGLVLFIVGVVLALVLNLLQIQRNVTLFPEEVLDTLFSSAWWIPLCCGTAAGKSVTVGLISHCFVCVGRTKTFCLLWAFCYRIFITLTGDLRKLDFANNVQLSLTLAALSLGLWWTFDRSRSGFGLGLTTAFLATLIAQLLVYNGIYQYTSPDFLYVRSWLPCIFFSGGVTVGNIGRQLAMVTIIHNTLC</sequence>
<feature type="transmembrane region" description="Helical" evidence="12">
    <location>
        <begin position="101"/>
        <end position="120"/>
    </location>
</feature>
<proteinExistence type="inferred from homology"/>
<keyword evidence="3 12" id="KW-0153">Cholesterol metabolism</keyword>
<comment type="subcellular location">
    <subcellularLocation>
        <location evidence="1">Endoplasmic reticulum membrane</location>
        <topology evidence="1">Multi-pass membrane protein</topology>
    </subcellularLocation>
</comment>
<organism evidence="13 14">
    <name type="scientific">Sinocyclocheilus anshuiensis</name>
    <dbReference type="NCBI Taxonomy" id="1608454"/>
    <lineage>
        <taxon>Eukaryota</taxon>
        <taxon>Metazoa</taxon>
        <taxon>Chordata</taxon>
        <taxon>Craniata</taxon>
        <taxon>Vertebrata</taxon>
        <taxon>Euteleostomi</taxon>
        <taxon>Actinopterygii</taxon>
        <taxon>Neopterygii</taxon>
        <taxon>Teleostei</taxon>
        <taxon>Ostariophysi</taxon>
        <taxon>Cypriniformes</taxon>
        <taxon>Cyprinidae</taxon>
        <taxon>Cyprininae</taxon>
        <taxon>Sinocyclocheilus</taxon>
    </lineage>
</organism>
<dbReference type="Ensembl" id="ENSSANT00000105693.1">
    <property type="protein sequence ID" value="ENSSANP00000099549.1"/>
    <property type="gene ID" value="ENSSANG00000048977.1"/>
</dbReference>
<keyword evidence="9 12" id="KW-0472">Membrane</keyword>
<gene>
    <name evidence="13" type="primary">LOC107659442</name>
</gene>
<evidence type="ECO:0000313" key="14">
    <source>
        <dbReference type="Proteomes" id="UP000472260"/>
    </source>
</evidence>
<dbReference type="GO" id="GO:0032937">
    <property type="term" value="C:SREBP-SCAP-Insig complex"/>
    <property type="evidence" value="ECO:0007669"/>
    <property type="project" value="TreeGrafter"/>
</dbReference>
<comment type="function">
    <text evidence="12">Mediates feedback control of cholesterol synthesis.</text>
</comment>
<accession>A0A671SSN7</accession>
<evidence type="ECO:0000256" key="9">
    <source>
        <dbReference type="ARBA" id="ARBA00023136"/>
    </source>
</evidence>
<dbReference type="GO" id="GO:0032869">
    <property type="term" value="P:cellular response to insulin stimulus"/>
    <property type="evidence" value="ECO:0007669"/>
    <property type="project" value="TreeGrafter"/>
</dbReference>
<dbReference type="PANTHER" id="PTHR15301">
    <property type="entry name" value="INSULIN-INDUCED GENE 1"/>
    <property type="match status" value="1"/>
</dbReference>
<evidence type="ECO:0000256" key="10">
    <source>
        <dbReference type="ARBA" id="ARBA00023166"/>
    </source>
</evidence>
<evidence type="ECO:0000256" key="8">
    <source>
        <dbReference type="ARBA" id="ARBA00023121"/>
    </source>
</evidence>
<evidence type="ECO:0000256" key="12">
    <source>
        <dbReference type="RuleBase" id="RU241113"/>
    </source>
</evidence>
<dbReference type="GO" id="GO:0032933">
    <property type="term" value="P:SREBP signaling pathway"/>
    <property type="evidence" value="ECO:0007669"/>
    <property type="project" value="TreeGrafter"/>
</dbReference>
<dbReference type="GO" id="GO:0006695">
    <property type="term" value="P:cholesterol biosynthetic process"/>
    <property type="evidence" value="ECO:0007669"/>
    <property type="project" value="TreeGrafter"/>
</dbReference>
<evidence type="ECO:0000256" key="6">
    <source>
        <dbReference type="ARBA" id="ARBA00022989"/>
    </source>
</evidence>
<evidence type="ECO:0000256" key="1">
    <source>
        <dbReference type="ARBA" id="ARBA00004477"/>
    </source>
</evidence>
<keyword evidence="10" id="KW-1207">Sterol metabolism</keyword>
<dbReference type="PANTHER" id="PTHR15301:SF11">
    <property type="entry name" value="INSULIN-INDUCED GENE 1 PROTEIN"/>
    <property type="match status" value="1"/>
</dbReference>
<evidence type="ECO:0000256" key="11">
    <source>
        <dbReference type="ARBA" id="ARBA00023221"/>
    </source>
</evidence>
<feature type="transmembrane region" description="Helical" evidence="12">
    <location>
        <begin position="184"/>
        <end position="203"/>
    </location>
</feature>
<keyword evidence="11 12" id="KW-0753">Steroid metabolism</keyword>
<protein>
    <recommendedName>
        <fullName evidence="12">Insulin-induced gene protein</fullName>
    </recommendedName>
</protein>
<feature type="transmembrane region" description="Helical" evidence="12">
    <location>
        <begin position="215"/>
        <end position="236"/>
    </location>
</feature>
<comment type="similarity">
    <text evidence="2 12">Belongs to the INSIG family.</text>
</comment>
<dbReference type="GO" id="GO:0008289">
    <property type="term" value="F:lipid binding"/>
    <property type="evidence" value="ECO:0007669"/>
    <property type="project" value="UniProtKB-KW"/>
</dbReference>
<evidence type="ECO:0000313" key="13">
    <source>
        <dbReference type="Ensembl" id="ENSSANP00000099549.1"/>
    </source>
</evidence>
<reference evidence="13" key="2">
    <citation type="submission" date="2025-09" db="UniProtKB">
        <authorList>
            <consortium name="Ensembl"/>
        </authorList>
    </citation>
    <scope>IDENTIFICATION</scope>
</reference>
<evidence type="ECO:0000256" key="7">
    <source>
        <dbReference type="ARBA" id="ARBA00023098"/>
    </source>
</evidence>
<keyword evidence="5" id="KW-0256">Endoplasmic reticulum</keyword>
<dbReference type="GO" id="GO:0036316">
    <property type="term" value="P:SREBP-SCAP complex retention in endoplasmic reticulum"/>
    <property type="evidence" value="ECO:0007669"/>
    <property type="project" value="TreeGrafter"/>
</dbReference>
<feature type="transmembrane region" description="Helical" evidence="12">
    <location>
        <begin position="132"/>
        <end position="148"/>
    </location>
</feature>
<dbReference type="Proteomes" id="UP000472260">
    <property type="component" value="Unassembled WGS sequence"/>
</dbReference>
<keyword evidence="4 12" id="KW-0812">Transmembrane</keyword>
<evidence type="ECO:0000256" key="5">
    <source>
        <dbReference type="ARBA" id="ARBA00022824"/>
    </source>
</evidence>